<evidence type="ECO:0000256" key="4">
    <source>
        <dbReference type="ARBA" id="ARBA00012423"/>
    </source>
</evidence>
<protein>
    <recommendedName>
        <fullName evidence="5">Acyl-protein thioesterase 1</fullName>
        <ecNumber evidence="4">3.1.2.22</ecNumber>
    </recommendedName>
    <alternativeName>
        <fullName evidence="13">Palmitoyl-protein hydrolase</fullName>
    </alternativeName>
</protein>
<dbReference type="EC" id="3.1.2.22" evidence="4"/>
<dbReference type="OMA" id="WYDILAM"/>
<evidence type="ECO:0000256" key="6">
    <source>
        <dbReference type="ARBA" id="ARBA00022487"/>
    </source>
</evidence>
<evidence type="ECO:0000313" key="18">
    <source>
        <dbReference type="Proteomes" id="UP000716291"/>
    </source>
</evidence>
<keyword evidence="11" id="KW-0539">Nucleus</keyword>
<evidence type="ECO:0000256" key="13">
    <source>
        <dbReference type="ARBA" id="ARBA00031195"/>
    </source>
</evidence>
<comment type="function">
    <text evidence="12">Hydrolyzes fatty acids from S-acylated cysteine residues in proteins with a strong preference for palmitoylated G-alpha proteins over other acyl substrates. Mediates the deacylation of G-alpha proteins such as GPA1 in vivo, but has weak or no activity toward palmitoylated Ras proteins. Has weak lysophospholipase activity in vitro; however such activity may not exist in vivo.</text>
</comment>
<dbReference type="GO" id="GO:0006631">
    <property type="term" value="P:fatty acid metabolic process"/>
    <property type="evidence" value="ECO:0007669"/>
    <property type="project" value="UniProtKB-KW"/>
</dbReference>
<evidence type="ECO:0000256" key="1">
    <source>
        <dbReference type="ARBA" id="ARBA00004123"/>
    </source>
</evidence>
<keyword evidence="9" id="KW-0276">Fatty acid metabolism</keyword>
<evidence type="ECO:0000256" key="14">
    <source>
        <dbReference type="ARBA" id="ARBA00047337"/>
    </source>
</evidence>
<gene>
    <name evidence="17" type="ORF">G6F51_010450</name>
    <name evidence="16" type="ORF">G6F64_010885</name>
</gene>
<reference evidence="16" key="1">
    <citation type="journal article" date="2020" name="Microb. Genom.">
        <title>Genetic diversity of clinical and environmental Mucorales isolates obtained from an investigation of mucormycosis cases among solid organ transplant recipients.</title>
        <authorList>
            <person name="Nguyen M.H."/>
            <person name="Kaul D."/>
            <person name="Muto C."/>
            <person name="Cheng S.J."/>
            <person name="Richter R.A."/>
            <person name="Bruno V.M."/>
            <person name="Liu G."/>
            <person name="Beyhan S."/>
            <person name="Sundermann A.J."/>
            <person name="Mounaud S."/>
            <person name="Pasculle A.W."/>
            <person name="Nierman W.C."/>
            <person name="Driscoll E."/>
            <person name="Cumbie R."/>
            <person name="Clancy C.J."/>
            <person name="Dupont C.L."/>
        </authorList>
    </citation>
    <scope>NUCLEOTIDE SEQUENCE</scope>
    <source>
        <strain evidence="16">GL11</strain>
        <strain evidence="17">GL16</strain>
    </source>
</reference>
<dbReference type="InterPro" id="IPR003140">
    <property type="entry name" value="PLipase/COase/thioEstase"/>
</dbReference>
<keyword evidence="18" id="KW-1185">Reference proteome</keyword>
<dbReference type="InterPro" id="IPR050565">
    <property type="entry name" value="LYPA1-2/EST-like"/>
</dbReference>
<dbReference type="FunFam" id="3.40.50.1820:FF:000276">
    <property type="entry name" value="Acyl-protein thioesterase 1"/>
    <property type="match status" value="1"/>
</dbReference>
<evidence type="ECO:0000256" key="10">
    <source>
        <dbReference type="ARBA" id="ARBA00023098"/>
    </source>
</evidence>
<dbReference type="Proteomes" id="UP000717996">
    <property type="component" value="Unassembled WGS sequence"/>
</dbReference>
<keyword evidence="8" id="KW-0378">Hydrolase</keyword>
<feature type="domain" description="Phospholipase/carboxylesterase/thioesterase" evidence="15">
    <location>
        <begin position="5"/>
        <end position="221"/>
    </location>
</feature>
<dbReference type="AlphaFoldDB" id="A0A9P6X0S8"/>
<comment type="catalytic activity">
    <reaction evidence="14">
        <text>S-hexadecanoyl-L-cysteinyl-[protein] + H2O = L-cysteinyl-[protein] + hexadecanoate + H(+)</text>
        <dbReference type="Rhea" id="RHEA:19233"/>
        <dbReference type="Rhea" id="RHEA-COMP:10131"/>
        <dbReference type="Rhea" id="RHEA-COMP:11032"/>
        <dbReference type="ChEBI" id="CHEBI:7896"/>
        <dbReference type="ChEBI" id="CHEBI:15377"/>
        <dbReference type="ChEBI" id="CHEBI:15378"/>
        <dbReference type="ChEBI" id="CHEBI:29950"/>
        <dbReference type="ChEBI" id="CHEBI:74151"/>
        <dbReference type="EC" id="3.1.2.22"/>
    </reaction>
</comment>
<accession>A0A9P6X0S8</accession>
<dbReference type="GO" id="GO:0005634">
    <property type="term" value="C:nucleus"/>
    <property type="evidence" value="ECO:0007669"/>
    <property type="project" value="UniProtKB-SubCell"/>
</dbReference>
<evidence type="ECO:0000256" key="7">
    <source>
        <dbReference type="ARBA" id="ARBA00022490"/>
    </source>
</evidence>
<dbReference type="Pfam" id="PF02230">
    <property type="entry name" value="Abhydrolase_2"/>
    <property type="match status" value="1"/>
</dbReference>
<keyword evidence="6" id="KW-0719">Serine esterase</keyword>
<sequence>MSLTSVVVAAKAKQTATVFWFHGLGDSGAGWSFLAEELANLFPYVKWILPNAPVKPITWNGGYPMPAWFDISGIDRQSLKSEDETGMLASITSVNRLIRDEVDNGIPPNRIIVGGFSQGCVLSLLTGLTSEYKFGGIIGCSGWLGLSQKIATMASEANKQTPILMCHGDEDPVVKYEYGKASAEQLQSLNYNVTFKTYRGLTHSANAQELGDIAQFLQKTIPSN</sequence>
<dbReference type="GO" id="GO:0005737">
    <property type="term" value="C:cytoplasm"/>
    <property type="evidence" value="ECO:0007669"/>
    <property type="project" value="UniProtKB-SubCell"/>
</dbReference>
<evidence type="ECO:0000256" key="3">
    <source>
        <dbReference type="ARBA" id="ARBA00006499"/>
    </source>
</evidence>
<dbReference type="GO" id="GO:0008474">
    <property type="term" value="F:palmitoyl-(protein) hydrolase activity"/>
    <property type="evidence" value="ECO:0007669"/>
    <property type="project" value="UniProtKB-EC"/>
</dbReference>
<keyword evidence="10" id="KW-0443">Lipid metabolism</keyword>
<dbReference type="EMBL" id="JAANQT010002411">
    <property type="protein sequence ID" value="KAG1302490.1"/>
    <property type="molecule type" value="Genomic_DNA"/>
</dbReference>
<evidence type="ECO:0000256" key="2">
    <source>
        <dbReference type="ARBA" id="ARBA00004496"/>
    </source>
</evidence>
<comment type="caution">
    <text evidence="16">The sequence shown here is derived from an EMBL/GenBank/DDBJ whole genome shotgun (WGS) entry which is preliminary data.</text>
</comment>
<dbReference type="SUPFAM" id="SSF53474">
    <property type="entry name" value="alpha/beta-Hydrolases"/>
    <property type="match status" value="1"/>
</dbReference>
<comment type="subcellular location">
    <subcellularLocation>
        <location evidence="2">Cytoplasm</location>
    </subcellularLocation>
    <subcellularLocation>
        <location evidence="1">Nucleus</location>
    </subcellularLocation>
</comment>
<dbReference type="PANTHER" id="PTHR10655">
    <property type="entry name" value="LYSOPHOSPHOLIPASE-RELATED"/>
    <property type="match status" value="1"/>
</dbReference>
<evidence type="ECO:0000313" key="16">
    <source>
        <dbReference type="EMBL" id="KAG1302490.1"/>
    </source>
</evidence>
<dbReference type="Gene3D" id="3.40.50.1820">
    <property type="entry name" value="alpha/beta hydrolase"/>
    <property type="match status" value="1"/>
</dbReference>
<dbReference type="OrthoDB" id="2418081at2759"/>
<keyword evidence="7" id="KW-0963">Cytoplasm</keyword>
<organism evidence="16 18">
    <name type="scientific">Rhizopus oryzae</name>
    <name type="common">Mucormycosis agent</name>
    <name type="synonym">Rhizopus arrhizus var. delemar</name>
    <dbReference type="NCBI Taxonomy" id="64495"/>
    <lineage>
        <taxon>Eukaryota</taxon>
        <taxon>Fungi</taxon>
        <taxon>Fungi incertae sedis</taxon>
        <taxon>Mucoromycota</taxon>
        <taxon>Mucoromycotina</taxon>
        <taxon>Mucoromycetes</taxon>
        <taxon>Mucorales</taxon>
        <taxon>Mucorineae</taxon>
        <taxon>Rhizopodaceae</taxon>
        <taxon>Rhizopus</taxon>
    </lineage>
</organism>
<evidence type="ECO:0000256" key="12">
    <source>
        <dbReference type="ARBA" id="ARBA00029392"/>
    </source>
</evidence>
<dbReference type="Proteomes" id="UP000716291">
    <property type="component" value="Unassembled WGS sequence"/>
</dbReference>
<dbReference type="EMBL" id="JAANIT010002165">
    <property type="protein sequence ID" value="KAG1537298.1"/>
    <property type="molecule type" value="Genomic_DNA"/>
</dbReference>
<name>A0A9P6X0S8_RHIOR</name>
<evidence type="ECO:0000313" key="17">
    <source>
        <dbReference type="EMBL" id="KAG1537298.1"/>
    </source>
</evidence>
<evidence type="ECO:0000256" key="9">
    <source>
        <dbReference type="ARBA" id="ARBA00022832"/>
    </source>
</evidence>
<dbReference type="GO" id="GO:0052689">
    <property type="term" value="F:carboxylic ester hydrolase activity"/>
    <property type="evidence" value="ECO:0007669"/>
    <property type="project" value="UniProtKB-KW"/>
</dbReference>
<proteinExistence type="inferred from homology"/>
<evidence type="ECO:0000256" key="8">
    <source>
        <dbReference type="ARBA" id="ARBA00022801"/>
    </source>
</evidence>
<comment type="similarity">
    <text evidence="3">Belongs to the AB hydrolase superfamily. AB hydrolase 2 family.</text>
</comment>
<evidence type="ECO:0000256" key="5">
    <source>
        <dbReference type="ARBA" id="ARBA00014923"/>
    </source>
</evidence>
<evidence type="ECO:0000256" key="11">
    <source>
        <dbReference type="ARBA" id="ARBA00023242"/>
    </source>
</evidence>
<dbReference type="PANTHER" id="PTHR10655:SF17">
    <property type="entry name" value="LYSOPHOSPHOLIPASE-LIKE PROTEIN 1"/>
    <property type="match status" value="1"/>
</dbReference>
<evidence type="ECO:0000259" key="15">
    <source>
        <dbReference type="Pfam" id="PF02230"/>
    </source>
</evidence>
<dbReference type="InterPro" id="IPR029058">
    <property type="entry name" value="AB_hydrolase_fold"/>
</dbReference>